<proteinExistence type="predicted"/>
<organism evidence="1 2">
    <name type="scientific">Lupinus albus</name>
    <name type="common">White lupine</name>
    <name type="synonym">Lupinus termis</name>
    <dbReference type="NCBI Taxonomy" id="3870"/>
    <lineage>
        <taxon>Eukaryota</taxon>
        <taxon>Viridiplantae</taxon>
        <taxon>Streptophyta</taxon>
        <taxon>Embryophyta</taxon>
        <taxon>Tracheophyta</taxon>
        <taxon>Spermatophyta</taxon>
        <taxon>Magnoliopsida</taxon>
        <taxon>eudicotyledons</taxon>
        <taxon>Gunneridae</taxon>
        <taxon>Pentapetalae</taxon>
        <taxon>rosids</taxon>
        <taxon>fabids</taxon>
        <taxon>Fabales</taxon>
        <taxon>Fabaceae</taxon>
        <taxon>Papilionoideae</taxon>
        <taxon>50 kb inversion clade</taxon>
        <taxon>genistoids sensu lato</taxon>
        <taxon>core genistoids</taxon>
        <taxon>Genisteae</taxon>
        <taxon>Lupinus</taxon>
    </lineage>
</organism>
<keyword evidence="2" id="KW-1185">Reference proteome</keyword>
<comment type="caution">
    <text evidence="1">The sequence shown here is derived from an EMBL/GenBank/DDBJ whole genome shotgun (WGS) entry which is preliminary data.</text>
</comment>
<dbReference type="PANTHER" id="PTHR35317">
    <property type="entry name" value="OS04G0629600 PROTEIN"/>
    <property type="match status" value="1"/>
</dbReference>
<dbReference type="Proteomes" id="UP000447434">
    <property type="component" value="Chromosome 6"/>
</dbReference>
<dbReference type="PANTHER" id="PTHR35317:SF28">
    <property type="entry name" value="ZINC FINGER, CCHC-TYPE, RIBONUCLEASE H-LIKE DOMAIN, GAG-PRE-INTEGRASE DOMAIN PROTEIN-RELATED"/>
    <property type="match status" value="1"/>
</dbReference>
<protein>
    <submittedName>
        <fullName evidence="1">Uncharacterized protein</fullName>
    </submittedName>
</protein>
<accession>A0A6A4QEG5</accession>
<dbReference type="OrthoDB" id="1108004at2759"/>
<reference evidence="2" key="1">
    <citation type="journal article" date="2020" name="Nat. Commun.">
        <title>Genome sequence of the cluster root forming white lupin.</title>
        <authorList>
            <person name="Hufnagel B."/>
            <person name="Marques A."/>
            <person name="Soriano A."/>
            <person name="Marques L."/>
            <person name="Divol F."/>
            <person name="Doumas P."/>
            <person name="Sallet E."/>
            <person name="Mancinotti D."/>
            <person name="Carrere S."/>
            <person name="Marande W."/>
            <person name="Arribat S."/>
            <person name="Keller J."/>
            <person name="Huneau C."/>
            <person name="Blein T."/>
            <person name="Aime D."/>
            <person name="Laguerre M."/>
            <person name="Taylor J."/>
            <person name="Schubert V."/>
            <person name="Nelson M."/>
            <person name="Geu-Flores F."/>
            <person name="Crespi M."/>
            <person name="Gallardo-Guerrero K."/>
            <person name="Delaux P.-M."/>
            <person name="Salse J."/>
            <person name="Berges H."/>
            <person name="Guyot R."/>
            <person name="Gouzy J."/>
            <person name="Peret B."/>
        </authorList>
    </citation>
    <scope>NUCLEOTIDE SEQUENCE [LARGE SCALE GENOMIC DNA]</scope>
    <source>
        <strain evidence="2">cv. Amiga</strain>
    </source>
</reference>
<dbReference type="EMBL" id="WOCE01000006">
    <property type="protein sequence ID" value="KAE9611929.1"/>
    <property type="molecule type" value="Genomic_DNA"/>
</dbReference>
<evidence type="ECO:0000313" key="1">
    <source>
        <dbReference type="EMBL" id="KAE9611929.1"/>
    </source>
</evidence>
<gene>
    <name evidence="1" type="ORF">Lalb_Chr06g0167621</name>
</gene>
<evidence type="ECO:0000313" key="2">
    <source>
        <dbReference type="Proteomes" id="UP000447434"/>
    </source>
</evidence>
<dbReference type="Pfam" id="PF14223">
    <property type="entry name" value="Retrotran_gag_2"/>
    <property type="match status" value="1"/>
</dbReference>
<dbReference type="AlphaFoldDB" id="A0A6A4QEG5"/>
<name>A0A6A4QEG5_LUPAL</name>
<sequence>MIHQCVDESNFEKISSAKIAKEAWDNLEKSYARVEKVKKVKLQTLRREYEFLQMKEVTPS</sequence>